<evidence type="ECO:0000313" key="2">
    <source>
        <dbReference type="Proteomes" id="UP000773469"/>
    </source>
</evidence>
<dbReference type="Proteomes" id="UP000773469">
    <property type="component" value="Unassembled WGS sequence"/>
</dbReference>
<protein>
    <submittedName>
        <fullName evidence="1">Uncharacterized protein</fullName>
    </submittedName>
</protein>
<gene>
    <name evidence="1" type="ORF">TUM3794_20420</name>
</gene>
<name>A0ABQ4P0I1_SHECO</name>
<evidence type="ECO:0000313" key="1">
    <source>
        <dbReference type="EMBL" id="GIU41018.1"/>
    </source>
</evidence>
<reference evidence="1 2" key="1">
    <citation type="submission" date="2021-05" db="EMBL/GenBank/DDBJ databases">
        <title>Molecular characterization for Shewanella algae harboring chromosomal blaOXA-55-like strains isolated from clinical and environment sample.</title>
        <authorList>
            <person name="Ohama Y."/>
            <person name="Aoki K."/>
            <person name="Harada S."/>
            <person name="Moriya K."/>
            <person name="Ishii Y."/>
            <person name="Tateda K."/>
        </authorList>
    </citation>
    <scope>NUCLEOTIDE SEQUENCE [LARGE SCALE GENOMIC DNA]</scope>
    <source>
        <strain evidence="1 2">MBTL60-118</strain>
    </source>
</reference>
<proteinExistence type="predicted"/>
<comment type="caution">
    <text evidence="1">The sequence shown here is derived from an EMBL/GenBank/DDBJ whole genome shotgun (WGS) entry which is preliminary data.</text>
</comment>
<accession>A0ABQ4P0I1</accession>
<dbReference type="EMBL" id="BPEU01000013">
    <property type="protein sequence ID" value="GIU41018.1"/>
    <property type="molecule type" value="Genomic_DNA"/>
</dbReference>
<organism evidence="1 2">
    <name type="scientific">Shewanella colwelliana</name>
    <name type="common">Alteromonas colwelliana</name>
    <dbReference type="NCBI Taxonomy" id="23"/>
    <lineage>
        <taxon>Bacteria</taxon>
        <taxon>Pseudomonadati</taxon>
        <taxon>Pseudomonadota</taxon>
        <taxon>Gammaproteobacteria</taxon>
        <taxon>Alteromonadales</taxon>
        <taxon>Shewanellaceae</taxon>
        <taxon>Shewanella</taxon>
    </lineage>
</organism>
<sequence length="55" mass="6066">MAAYSFCAAKFDCNTDVIHILGGLVQAGLAKSKQTVFHEGEFERIAESRVEYSLI</sequence>
<keyword evidence="2" id="KW-1185">Reference proteome</keyword>